<feature type="domain" description="Amidohydrolase-related" evidence="2">
    <location>
        <begin position="28"/>
        <end position="315"/>
    </location>
</feature>
<proteinExistence type="predicted"/>
<dbReference type="PANTHER" id="PTHR35563">
    <property type="entry name" value="BARREL METAL-DEPENDENT HYDROLASE, PUTATIVE (AFU_ORTHOLOGUE AFUA_1G16240)-RELATED"/>
    <property type="match status" value="1"/>
</dbReference>
<feature type="chain" id="PRO_5040133382" description="Amidohydrolase-related domain-containing protein" evidence="1">
    <location>
        <begin position="21"/>
        <end position="322"/>
    </location>
</feature>
<dbReference type="Gene3D" id="3.20.20.140">
    <property type="entry name" value="Metal-dependent hydrolases"/>
    <property type="match status" value="1"/>
</dbReference>
<dbReference type="SUPFAM" id="SSF51556">
    <property type="entry name" value="Metallo-dependent hydrolases"/>
    <property type="match status" value="1"/>
</dbReference>
<organism evidence="3 4">
    <name type="scientific">Cylindrodendrum hubeiense</name>
    <dbReference type="NCBI Taxonomy" id="595255"/>
    <lineage>
        <taxon>Eukaryota</taxon>
        <taxon>Fungi</taxon>
        <taxon>Dikarya</taxon>
        <taxon>Ascomycota</taxon>
        <taxon>Pezizomycotina</taxon>
        <taxon>Sordariomycetes</taxon>
        <taxon>Hypocreomycetidae</taxon>
        <taxon>Hypocreales</taxon>
        <taxon>Nectriaceae</taxon>
        <taxon>Cylindrodendrum</taxon>
    </lineage>
</organism>
<name>A0A9P5HAN9_9HYPO</name>
<dbReference type="Proteomes" id="UP000722485">
    <property type="component" value="Unassembled WGS sequence"/>
</dbReference>
<evidence type="ECO:0000313" key="4">
    <source>
        <dbReference type="Proteomes" id="UP000722485"/>
    </source>
</evidence>
<sequence>MIATQALVALVLSTVPVAMAFRVPEGAWDSHIHIIDPERFPMEPDRDYTPKSATTANATSFQSARGIKHSVIVLPSVYGTNNSVLLDALWKFKGQYRGVAVIDPENITEDELDEMHEAGVRGLRVNLGTDVPTDTIISSVKLNAAIAKSRDWVVQLWVPLKAFVALHSILPTLGITFVADHFAHAEVGSKTNETINTIDPYKSEGFPEVIDLVQRKLLFVKISAPYQNSKQAPLYEDMRVVAESLIAAGPDMVVYGSDWPHTSSKEGNAAAGGRLSPQEYRDINDAALVEVLKDWAGSQAQVQRIFVDNPRRLWRWYTEGEL</sequence>
<dbReference type="InterPro" id="IPR032466">
    <property type="entry name" value="Metal_Hydrolase"/>
</dbReference>
<protein>
    <recommendedName>
        <fullName evidence="2">Amidohydrolase-related domain-containing protein</fullName>
    </recommendedName>
</protein>
<comment type="caution">
    <text evidence="3">The sequence shown here is derived from an EMBL/GenBank/DDBJ whole genome shotgun (WGS) entry which is preliminary data.</text>
</comment>
<keyword evidence="1" id="KW-0732">Signal</keyword>
<dbReference type="AlphaFoldDB" id="A0A9P5HAN9"/>
<dbReference type="PANTHER" id="PTHR35563:SF2">
    <property type="entry name" value="BARREL METAL-DEPENDENT HYDROLASE, PUTATIVE (AFU_ORTHOLOGUE AFUA_1G16240)-RELATED"/>
    <property type="match status" value="1"/>
</dbReference>
<dbReference type="Pfam" id="PF04909">
    <property type="entry name" value="Amidohydro_2"/>
    <property type="match status" value="1"/>
</dbReference>
<keyword evidence="4" id="KW-1185">Reference proteome</keyword>
<dbReference type="GO" id="GO:0016787">
    <property type="term" value="F:hydrolase activity"/>
    <property type="evidence" value="ECO:0007669"/>
    <property type="project" value="InterPro"/>
</dbReference>
<dbReference type="InterPro" id="IPR006680">
    <property type="entry name" value="Amidohydro-rel"/>
</dbReference>
<accession>A0A9P5HAN9</accession>
<feature type="signal peptide" evidence="1">
    <location>
        <begin position="1"/>
        <end position="20"/>
    </location>
</feature>
<gene>
    <name evidence="3" type="ORF">G7Z17_g7869</name>
</gene>
<reference evidence="3" key="1">
    <citation type="submission" date="2020-03" db="EMBL/GenBank/DDBJ databases">
        <title>Draft Genome Sequence of Cylindrodendrum hubeiense.</title>
        <authorList>
            <person name="Buettner E."/>
            <person name="Kellner H."/>
        </authorList>
    </citation>
    <scope>NUCLEOTIDE SEQUENCE</scope>
    <source>
        <strain evidence="3">IHI 201604</strain>
    </source>
</reference>
<evidence type="ECO:0000259" key="2">
    <source>
        <dbReference type="Pfam" id="PF04909"/>
    </source>
</evidence>
<dbReference type="InterPro" id="IPR052358">
    <property type="entry name" value="Aro_Compnd_Degr_Hydrolases"/>
</dbReference>
<evidence type="ECO:0000256" key="1">
    <source>
        <dbReference type="SAM" id="SignalP"/>
    </source>
</evidence>
<evidence type="ECO:0000313" key="3">
    <source>
        <dbReference type="EMBL" id="KAF7547254.1"/>
    </source>
</evidence>
<dbReference type="OrthoDB" id="2135488at2759"/>
<dbReference type="EMBL" id="JAANBB010000184">
    <property type="protein sequence ID" value="KAF7547254.1"/>
    <property type="molecule type" value="Genomic_DNA"/>
</dbReference>